<dbReference type="Gene3D" id="2.30.180.10">
    <property type="entry name" value="FAS1 domain"/>
    <property type="match status" value="1"/>
</dbReference>
<feature type="domain" description="FAS1" evidence="1">
    <location>
        <begin position="89"/>
        <end position="227"/>
    </location>
</feature>
<evidence type="ECO:0000259" key="1">
    <source>
        <dbReference type="PROSITE" id="PS50213"/>
    </source>
</evidence>
<comment type="caution">
    <text evidence="2">The sequence shown here is derived from an EMBL/GenBank/DDBJ whole genome shotgun (WGS) entry which is preliminary data.</text>
</comment>
<name>A0A2J8ACG3_9CHLO</name>
<dbReference type="InterPro" id="IPR000782">
    <property type="entry name" value="FAS1_domain"/>
</dbReference>
<dbReference type="SMART" id="SM00554">
    <property type="entry name" value="FAS1"/>
    <property type="match status" value="1"/>
</dbReference>
<gene>
    <name evidence="2" type="ORF">TSOC_003104</name>
</gene>
<dbReference type="AlphaFoldDB" id="A0A2J8ACG3"/>
<organism evidence="2 3">
    <name type="scientific">Tetrabaena socialis</name>
    <dbReference type="NCBI Taxonomy" id="47790"/>
    <lineage>
        <taxon>Eukaryota</taxon>
        <taxon>Viridiplantae</taxon>
        <taxon>Chlorophyta</taxon>
        <taxon>core chlorophytes</taxon>
        <taxon>Chlorophyceae</taxon>
        <taxon>CS clade</taxon>
        <taxon>Chlamydomonadales</taxon>
        <taxon>Tetrabaenaceae</taxon>
        <taxon>Tetrabaena</taxon>
    </lineage>
</organism>
<dbReference type="InterPro" id="IPR036378">
    <property type="entry name" value="FAS1_dom_sf"/>
</dbReference>
<dbReference type="Proteomes" id="UP000236333">
    <property type="component" value="Unassembled WGS sequence"/>
</dbReference>
<proteinExistence type="predicted"/>
<keyword evidence="3" id="KW-1185">Reference proteome</keyword>
<dbReference type="OrthoDB" id="534683at2759"/>
<evidence type="ECO:0000313" key="2">
    <source>
        <dbReference type="EMBL" id="PNH10212.1"/>
    </source>
</evidence>
<accession>A0A2J8ACG3</accession>
<protein>
    <recommendedName>
        <fullName evidence="1">FAS1 domain-containing protein</fullName>
    </recommendedName>
</protein>
<evidence type="ECO:0000313" key="3">
    <source>
        <dbReference type="Proteomes" id="UP000236333"/>
    </source>
</evidence>
<reference evidence="2 3" key="1">
    <citation type="journal article" date="2017" name="Mol. Biol. Evol.">
        <title>The 4-celled Tetrabaena socialis nuclear genome reveals the essential components for genetic control of cell number at the origin of multicellularity in the volvocine lineage.</title>
        <authorList>
            <person name="Featherston J."/>
            <person name="Arakaki Y."/>
            <person name="Hanschen E.R."/>
            <person name="Ferris P.J."/>
            <person name="Michod R.E."/>
            <person name="Olson B.J.S.C."/>
            <person name="Nozaki H."/>
            <person name="Durand P.M."/>
        </authorList>
    </citation>
    <scope>NUCLEOTIDE SEQUENCE [LARGE SCALE GENOMIC DNA]</scope>
    <source>
        <strain evidence="2 3">NIES-571</strain>
    </source>
</reference>
<dbReference type="EMBL" id="PGGS01000063">
    <property type="protein sequence ID" value="PNH10212.1"/>
    <property type="molecule type" value="Genomic_DNA"/>
</dbReference>
<sequence length="230" mass="23295">MAASPPSRCGAHGTDWAADKGRCWTAAEVVAGLVELRRDKRAGPQGQAAAGNGAMHLQHLAREEAHQHQPSASASIIIVSIRISSSKTHAPPLRMASARRAAQLVGAWARGAATASRLDDELVGRVCTVFVPTDDAIRSYVAASGAALADLATPSGRASVQAHIVPDRALTSADFPTALQTAAGTTITVHNSGGLLSVSGGGGVAANVVKADVSAGSAVLFMIDRVLAGV</sequence>
<dbReference type="PROSITE" id="PS50213">
    <property type="entry name" value="FAS1"/>
    <property type="match status" value="1"/>
</dbReference>
<dbReference type="SUPFAM" id="SSF82153">
    <property type="entry name" value="FAS1 domain"/>
    <property type="match status" value="1"/>
</dbReference>
<dbReference type="Pfam" id="PF02469">
    <property type="entry name" value="Fasciclin"/>
    <property type="match status" value="1"/>
</dbReference>